<keyword evidence="3" id="KW-1185">Reference proteome</keyword>
<feature type="region of interest" description="Disordered" evidence="1">
    <location>
        <begin position="144"/>
        <end position="164"/>
    </location>
</feature>
<dbReference type="EMBL" id="JAXCGZ010013833">
    <property type="protein sequence ID" value="KAK7071895.1"/>
    <property type="molecule type" value="Genomic_DNA"/>
</dbReference>
<organism evidence="2 3">
    <name type="scientific">Halocaridina rubra</name>
    <name type="common">Hawaiian red shrimp</name>
    <dbReference type="NCBI Taxonomy" id="373956"/>
    <lineage>
        <taxon>Eukaryota</taxon>
        <taxon>Metazoa</taxon>
        <taxon>Ecdysozoa</taxon>
        <taxon>Arthropoda</taxon>
        <taxon>Crustacea</taxon>
        <taxon>Multicrustacea</taxon>
        <taxon>Malacostraca</taxon>
        <taxon>Eumalacostraca</taxon>
        <taxon>Eucarida</taxon>
        <taxon>Decapoda</taxon>
        <taxon>Pleocyemata</taxon>
        <taxon>Caridea</taxon>
        <taxon>Atyoidea</taxon>
        <taxon>Atyidae</taxon>
        <taxon>Halocaridina</taxon>
    </lineage>
</organism>
<protein>
    <submittedName>
        <fullName evidence="2">Uncharacterized protein</fullName>
    </submittedName>
</protein>
<evidence type="ECO:0000313" key="2">
    <source>
        <dbReference type="EMBL" id="KAK7071895.1"/>
    </source>
</evidence>
<evidence type="ECO:0000313" key="3">
    <source>
        <dbReference type="Proteomes" id="UP001381693"/>
    </source>
</evidence>
<reference evidence="2 3" key="1">
    <citation type="submission" date="2023-11" db="EMBL/GenBank/DDBJ databases">
        <title>Halocaridina rubra genome assembly.</title>
        <authorList>
            <person name="Smith C."/>
        </authorList>
    </citation>
    <scope>NUCLEOTIDE SEQUENCE [LARGE SCALE GENOMIC DNA]</scope>
    <source>
        <strain evidence="2">EP-1</strain>
        <tissue evidence="2">Whole</tissue>
    </source>
</reference>
<sequence>MEPRRRPDIFQESYLKDARENIEEGDRKRREQDIYMKDSGENMSERDHNFRVFLHGSYKTDSKASINERDIEAVNHFNESYWKDSKENINVRDSKTREIFRKSFLNRNKGLFHESYLRDPKENNDGDSKTRDLFHESYLKDYNARTNDKDGTTSPGVESLERGRPFLSAKGAMSGLSAKGAMSGSFAFASRPVFDEGAPKNVSAITGNSAYLHCVVLNLANKSKPGEKRTVSNPSSEVEYCTNVQIVNSIFYQNM</sequence>
<dbReference type="AlphaFoldDB" id="A0AAN8WTA7"/>
<dbReference type="Proteomes" id="UP001381693">
    <property type="component" value="Unassembled WGS sequence"/>
</dbReference>
<proteinExistence type="predicted"/>
<evidence type="ECO:0000256" key="1">
    <source>
        <dbReference type="SAM" id="MobiDB-lite"/>
    </source>
</evidence>
<feature type="region of interest" description="Disordered" evidence="1">
    <location>
        <begin position="20"/>
        <end position="42"/>
    </location>
</feature>
<name>A0AAN8WTA7_HALRR</name>
<accession>A0AAN8WTA7</accession>
<gene>
    <name evidence="2" type="ORF">SK128_009456</name>
</gene>
<comment type="caution">
    <text evidence="2">The sequence shown here is derived from an EMBL/GenBank/DDBJ whole genome shotgun (WGS) entry which is preliminary data.</text>
</comment>